<keyword evidence="2" id="KW-1185">Reference proteome</keyword>
<reference evidence="1 2" key="1">
    <citation type="submission" date="2014-11" db="EMBL/GenBank/DDBJ databases">
        <title>Genome of a novel goose pathogen.</title>
        <authorList>
            <person name="Hansen C.M."/>
            <person name="Hueffer K."/>
            <person name="Choi S.C."/>
        </authorList>
    </citation>
    <scope>NUCLEOTIDE SEQUENCE [LARGE SCALE GENOMIC DNA]</scope>
    <source>
        <strain evidence="1 2">KH1503</strain>
    </source>
</reference>
<comment type="caution">
    <text evidence="1">The sequence shown here is derived from an EMBL/GenBank/DDBJ whole genome shotgun (WGS) entry which is preliminary data.</text>
</comment>
<name>A0A0J1C0K5_9NEIS</name>
<proteinExistence type="predicted"/>
<protein>
    <submittedName>
        <fullName evidence="1">Uncharacterized protein</fullName>
    </submittedName>
</protein>
<dbReference type="AlphaFoldDB" id="A0A0J1C0K5"/>
<dbReference type="InterPro" id="IPR011385">
    <property type="entry name" value="Site-sp_rcmbase"/>
</dbReference>
<evidence type="ECO:0000313" key="1">
    <source>
        <dbReference type="EMBL" id="KLT71813.1"/>
    </source>
</evidence>
<evidence type="ECO:0000313" key="2">
    <source>
        <dbReference type="Proteomes" id="UP000036027"/>
    </source>
</evidence>
<accession>A0A0J1C0K5</accession>
<organism evidence="1 2">
    <name type="scientific">Neisseria arctica</name>
    <dbReference type="NCBI Taxonomy" id="1470200"/>
    <lineage>
        <taxon>Bacteria</taxon>
        <taxon>Pseudomonadati</taxon>
        <taxon>Pseudomonadota</taxon>
        <taxon>Betaproteobacteria</taxon>
        <taxon>Neisseriales</taxon>
        <taxon>Neisseriaceae</taxon>
        <taxon>Neisseria</taxon>
    </lineage>
</organism>
<dbReference type="Pfam" id="PF10136">
    <property type="entry name" value="SpecificRecomb"/>
    <property type="match status" value="1"/>
</dbReference>
<feature type="non-terminal residue" evidence="1">
    <location>
        <position position="76"/>
    </location>
</feature>
<dbReference type="EMBL" id="JTDO01000261">
    <property type="protein sequence ID" value="KLT71813.1"/>
    <property type="molecule type" value="Genomic_DNA"/>
</dbReference>
<feature type="non-terminal residue" evidence="1">
    <location>
        <position position="1"/>
    </location>
</feature>
<sequence>RKRLTLRLLDNLPRAALEQHGPSLWGRRSIKMLAKSITENTSGRGEHYITRNRNEYWRMQRSGAGGGGLNPLLVLK</sequence>
<gene>
    <name evidence="1" type="ORF">PL75_11630</name>
</gene>
<dbReference type="Proteomes" id="UP000036027">
    <property type="component" value="Unassembled WGS sequence"/>
</dbReference>